<feature type="domain" description="F-box" evidence="2">
    <location>
        <begin position="23"/>
        <end position="58"/>
    </location>
</feature>
<dbReference type="Gene3D" id="3.80.10.10">
    <property type="entry name" value="Ribonuclease Inhibitor"/>
    <property type="match status" value="1"/>
</dbReference>
<dbReference type="PANTHER" id="PTHR31900">
    <property type="entry name" value="F-BOX/RNI SUPERFAMILY PROTEIN-RELATED"/>
    <property type="match status" value="1"/>
</dbReference>
<gene>
    <name evidence="3" type="ORF">LTRI10_LOCUS37617</name>
</gene>
<feature type="region of interest" description="Disordered" evidence="1">
    <location>
        <begin position="1"/>
        <end position="25"/>
    </location>
</feature>
<dbReference type="Gene3D" id="1.20.1280.50">
    <property type="match status" value="1"/>
</dbReference>
<protein>
    <recommendedName>
        <fullName evidence="2">F-box domain-containing protein</fullName>
    </recommendedName>
</protein>
<reference evidence="3 4" key="1">
    <citation type="submission" date="2024-04" db="EMBL/GenBank/DDBJ databases">
        <authorList>
            <person name="Fracassetti M."/>
        </authorList>
    </citation>
    <scope>NUCLEOTIDE SEQUENCE [LARGE SCALE GENOMIC DNA]</scope>
</reference>
<dbReference type="CDD" id="cd22160">
    <property type="entry name" value="F-box_AtFBL13-like"/>
    <property type="match status" value="1"/>
</dbReference>
<dbReference type="InterPro" id="IPR036047">
    <property type="entry name" value="F-box-like_dom_sf"/>
</dbReference>
<proteinExistence type="predicted"/>
<dbReference type="PANTHER" id="PTHR31900:SF34">
    <property type="entry name" value="EMB|CAB62440.1-RELATED"/>
    <property type="match status" value="1"/>
</dbReference>
<feature type="compositionally biased region" description="Polar residues" evidence="1">
    <location>
        <begin position="9"/>
        <end position="20"/>
    </location>
</feature>
<evidence type="ECO:0000256" key="1">
    <source>
        <dbReference type="SAM" id="MobiDB-lite"/>
    </source>
</evidence>
<evidence type="ECO:0000313" key="3">
    <source>
        <dbReference type="EMBL" id="CAL1397309.1"/>
    </source>
</evidence>
<dbReference type="InterPro" id="IPR032675">
    <property type="entry name" value="LRR_dom_sf"/>
</dbReference>
<dbReference type="Proteomes" id="UP001497516">
    <property type="component" value="Chromosome 6"/>
</dbReference>
<dbReference type="InterPro" id="IPR001810">
    <property type="entry name" value="F-box_dom"/>
</dbReference>
<name>A0AAV2FGC1_9ROSI</name>
<dbReference type="PROSITE" id="PS50181">
    <property type="entry name" value="FBOX"/>
    <property type="match status" value="1"/>
</dbReference>
<dbReference type="SMART" id="SM00579">
    <property type="entry name" value="FBD"/>
    <property type="match status" value="1"/>
</dbReference>
<dbReference type="InterPro" id="IPR055411">
    <property type="entry name" value="LRR_FXL15/At3g58940/PEG3-like"/>
</dbReference>
<evidence type="ECO:0000313" key="4">
    <source>
        <dbReference type="Proteomes" id="UP001497516"/>
    </source>
</evidence>
<organism evidence="3 4">
    <name type="scientific">Linum trigynum</name>
    <dbReference type="NCBI Taxonomy" id="586398"/>
    <lineage>
        <taxon>Eukaryota</taxon>
        <taxon>Viridiplantae</taxon>
        <taxon>Streptophyta</taxon>
        <taxon>Embryophyta</taxon>
        <taxon>Tracheophyta</taxon>
        <taxon>Spermatophyta</taxon>
        <taxon>Magnoliopsida</taxon>
        <taxon>eudicotyledons</taxon>
        <taxon>Gunneridae</taxon>
        <taxon>Pentapetalae</taxon>
        <taxon>rosids</taxon>
        <taxon>fabids</taxon>
        <taxon>Malpighiales</taxon>
        <taxon>Linaceae</taxon>
        <taxon>Linum</taxon>
    </lineage>
</organism>
<dbReference type="Pfam" id="PF24758">
    <property type="entry name" value="LRR_At5g56370"/>
    <property type="match status" value="1"/>
</dbReference>
<dbReference type="SUPFAM" id="SSF81383">
    <property type="entry name" value="F-box domain"/>
    <property type="match status" value="1"/>
</dbReference>
<dbReference type="InterPro" id="IPR006566">
    <property type="entry name" value="FBD"/>
</dbReference>
<dbReference type="SUPFAM" id="SSF52047">
    <property type="entry name" value="RNI-like"/>
    <property type="match status" value="1"/>
</dbReference>
<dbReference type="EMBL" id="OZ034819">
    <property type="protein sequence ID" value="CAL1397309.1"/>
    <property type="molecule type" value="Genomic_DNA"/>
</dbReference>
<keyword evidence="4" id="KW-1185">Reference proteome</keyword>
<dbReference type="Pfam" id="PF08387">
    <property type="entry name" value="FBD"/>
    <property type="match status" value="1"/>
</dbReference>
<accession>A0AAV2FGC1</accession>
<dbReference type="InterPro" id="IPR053781">
    <property type="entry name" value="F-box_AtFBL13-like"/>
</dbReference>
<evidence type="ECO:0000259" key="2">
    <source>
        <dbReference type="PROSITE" id="PS50181"/>
    </source>
</evidence>
<sequence length="543" mass="61518">MESTKSTKTETAAQRNSQDPVTGDRLSSLPDDILSHILSYLPTKHAVGTAVLSRRWKDPWTRVSNLDFDNRLVHKSRLAGIHRRDSEFCRFVDRVLAQHKSLNSLRRFRFHLSVSYCNFEPSRGFWSTMEPESGSQLEEIDVKLESDDRFGAFRKLLPPPVSLYTLGSLRVLKLAGVAIMMSTTHDSVFLPSLETLQLLLVRTMDCESLHMLISGCPVLETVHIENCYFLDETEKKTLIAVLPCLKNLKIINYYESHCNPLSPIAVEAPSLEHLHLENSTMLPFMGGSPLSCLHSAWVDIGDRQSLLDDHRSMIRLLPQISDNAKEIYLSRKTIHLMSFLYDAHQLPVTFPKLTHLTAGSVHDFQQLPFVFPQLTHLTVETRSVYVLHSWLNSASRLQSLVAVVDQVFHMDQEIEINDEIDLEALECGEAEFPAGTPECLLSSLEEIEIRGFSANEQEMNIIAYLLKAGAILKKMNVHMHDCVEIEGGYEDLESLLLELPRASSACEVRLLHSAISDSVRSNFDSHNQDNSTFTFWQQGQCEN</sequence>
<dbReference type="InterPro" id="IPR050232">
    <property type="entry name" value="FBL13/AtMIF1-like"/>
</dbReference>
<dbReference type="Pfam" id="PF00646">
    <property type="entry name" value="F-box"/>
    <property type="match status" value="1"/>
</dbReference>
<dbReference type="AlphaFoldDB" id="A0AAV2FGC1"/>